<evidence type="ECO:0000313" key="6">
    <source>
        <dbReference type="EMBL" id="MDX8496267.1"/>
    </source>
</evidence>
<dbReference type="Proteomes" id="UP001271249">
    <property type="component" value="Unassembled WGS sequence"/>
</dbReference>
<evidence type="ECO:0000256" key="1">
    <source>
        <dbReference type="ARBA" id="ARBA00009437"/>
    </source>
</evidence>
<dbReference type="PROSITE" id="PS50931">
    <property type="entry name" value="HTH_LYSR"/>
    <property type="match status" value="1"/>
</dbReference>
<evidence type="ECO:0000313" key="7">
    <source>
        <dbReference type="Proteomes" id="UP001271249"/>
    </source>
</evidence>
<name>A0ABU4ZE83_9HYPH</name>
<evidence type="ECO:0000256" key="3">
    <source>
        <dbReference type="ARBA" id="ARBA00023125"/>
    </source>
</evidence>
<keyword evidence="3" id="KW-0238">DNA-binding</keyword>
<dbReference type="EMBL" id="JAVIJC010000056">
    <property type="protein sequence ID" value="MDX8496267.1"/>
    <property type="molecule type" value="Genomic_DNA"/>
</dbReference>
<organism evidence="6 7">
    <name type="scientific">Mesorhizobium captivum</name>
    <dbReference type="NCBI Taxonomy" id="3072319"/>
    <lineage>
        <taxon>Bacteria</taxon>
        <taxon>Pseudomonadati</taxon>
        <taxon>Pseudomonadota</taxon>
        <taxon>Alphaproteobacteria</taxon>
        <taxon>Hyphomicrobiales</taxon>
        <taxon>Phyllobacteriaceae</taxon>
        <taxon>Mesorhizobium</taxon>
    </lineage>
</organism>
<sequence length="319" mass="35141">MSVRKKLPPLASLTVFEAASRLSSFTKAADELGITQAAVSHQIHQMERDFGFPLFARLHRRVVLTEKGKVLSAAATEAFGLLTTAVNDITKEAFRDELVISATVAFSYFWLMPRIFEFSRDHPEIEVRIVTQDSIPNVISAELDAVIRFGNGMWSNGRAERLFGDEIFPVCSPDYAKASGPIDCPVDLLSHSLISYDTADPMWTGWDEWLPACSVVVPKKTLGLRCSFYTEAIYAALNGQGIVLGWRHLVQDLLNQNRLVRVTNASIDAAGAYYVVSPTKRQPKPAARLFLDWITSSSLACPMDAAGSPAVQTIQTSQS</sequence>
<dbReference type="PANTHER" id="PTHR30537">
    <property type="entry name" value="HTH-TYPE TRANSCRIPTIONAL REGULATOR"/>
    <property type="match status" value="1"/>
</dbReference>
<dbReference type="InterPro" id="IPR036388">
    <property type="entry name" value="WH-like_DNA-bd_sf"/>
</dbReference>
<dbReference type="PRINTS" id="PR00039">
    <property type="entry name" value="HTHLYSR"/>
</dbReference>
<dbReference type="InterPro" id="IPR000847">
    <property type="entry name" value="LysR_HTH_N"/>
</dbReference>
<comment type="caution">
    <text evidence="6">The sequence shown here is derived from an EMBL/GenBank/DDBJ whole genome shotgun (WGS) entry which is preliminary data.</text>
</comment>
<evidence type="ECO:0000259" key="5">
    <source>
        <dbReference type="PROSITE" id="PS50931"/>
    </source>
</evidence>
<comment type="similarity">
    <text evidence="1">Belongs to the LysR transcriptional regulatory family.</text>
</comment>
<dbReference type="RefSeq" id="WP_320229968.1">
    <property type="nucleotide sequence ID" value="NZ_JAVIJC010000056.1"/>
</dbReference>
<dbReference type="SUPFAM" id="SSF53850">
    <property type="entry name" value="Periplasmic binding protein-like II"/>
    <property type="match status" value="1"/>
</dbReference>
<keyword evidence="2" id="KW-0805">Transcription regulation</keyword>
<dbReference type="InterPro" id="IPR005119">
    <property type="entry name" value="LysR_subst-bd"/>
</dbReference>
<accession>A0ABU4ZE83</accession>
<dbReference type="PANTHER" id="PTHR30537:SF5">
    <property type="entry name" value="HTH-TYPE TRANSCRIPTIONAL ACTIVATOR TTDR-RELATED"/>
    <property type="match status" value="1"/>
</dbReference>
<evidence type="ECO:0000256" key="4">
    <source>
        <dbReference type="ARBA" id="ARBA00023163"/>
    </source>
</evidence>
<dbReference type="Pfam" id="PF03466">
    <property type="entry name" value="LysR_substrate"/>
    <property type="match status" value="1"/>
</dbReference>
<dbReference type="Gene3D" id="1.10.10.10">
    <property type="entry name" value="Winged helix-like DNA-binding domain superfamily/Winged helix DNA-binding domain"/>
    <property type="match status" value="1"/>
</dbReference>
<dbReference type="InterPro" id="IPR058163">
    <property type="entry name" value="LysR-type_TF_proteobact-type"/>
</dbReference>
<dbReference type="CDD" id="cd08432">
    <property type="entry name" value="PBP2_GcdR_TrpI_HvrB_AmpR_like"/>
    <property type="match status" value="1"/>
</dbReference>
<reference evidence="6 7" key="1">
    <citation type="submission" date="2023-08" db="EMBL/GenBank/DDBJ databases">
        <title>Implementing the SeqCode for naming new Mesorhizobium species isolated from Vachellia karroo root nodules.</title>
        <authorList>
            <person name="Van Lill M."/>
        </authorList>
    </citation>
    <scope>NUCLEOTIDE SEQUENCE [LARGE SCALE GENOMIC DNA]</scope>
    <source>
        <strain evidence="6 7">VK22B</strain>
    </source>
</reference>
<dbReference type="Pfam" id="PF00126">
    <property type="entry name" value="HTH_1"/>
    <property type="match status" value="1"/>
</dbReference>
<dbReference type="Gene3D" id="3.40.190.10">
    <property type="entry name" value="Periplasmic binding protein-like II"/>
    <property type="match status" value="2"/>
</dbReference>
<keyword evidence="7" id="KW-1185">Reference proteome</keyword>
<dbReference type="SUPFAM" id="SSF46785">
    <property type="entry name" value="Winged helix' DNA-binding domain"/>
    <property type="match status" value="1"/>
</dbReference>
<dbReference type="InterPro" id="IPR036390">
    <property type="entry name" value="WH_DNA-bd_sf"/>
</dbReference>
<feature type="domain" description="HTH lysR-type" evidence="5">
    <location>
        <begin position="8"/>
        <end position="65"/>
    </location>
</feature>
<proteinExistence type="inferred from homology"/>
<gene>
    <name evidence="6" type="ORF">RFN29_32585</name>
</gene>
<evidence type="ECO:0000256" key="2">
    <source>
        <dbReference type="ARBA" id="ARBA00023015"/>
    </source>
</evidence>
<keyword evidence="4" id="KW-0804">Transcription</keyword>
<protein>
    <submittedName>
        <fullName evidence="6">LysR substrate-binding domain-containing protein</fullName>
    </submittedName>
</protein>